<comment type="similarity">
    <text evidence="1">Belongs to the LysR transcriptional regulatory family.</text>
</comment>
<sequence length="305" mass="34194">MELRQLEYFMTVCEELHFTRAAEKLNIAQPTLSQQIKVLEGEVGIPLFDRIGKKTALTEAGEILYKHCKQIFYELEQAQAAIGELNGLERGRLTIGSLLTCMNYLLPPALVRFKALYPNIKLSVHGLRTEEIERSILENKLDLGLTFLPNGNDELEEISLYTEELALAVPKGHPLAIKSAVNFDQITNIPLILMPENYQLRQLIKGYARTVGITINPALELTTLESIIQLTEKGMGAPILPLPYFEHLNNQDIKVVKILNPTPQREIGIIYRKDKFMCTATRAFIGEVTKAVAGGVEEQAININP</sequence>
<keyword evidence="3" id="KW-0238">DNA-binding</keyword>
<dbReference type="Gene3D" id="3.40.190.290">
    <property type="match status" value="1"/>
</dbReference>
<protein>
    <submittedName>
        <fullName evidence="6">LysR family transcriptional regulator</fullName>
    </submittedName>
</protein>
<accession>A0A918D4C4</accession>
<keyword evidence="2" id="KW-0805">Transcription regulation</keyword>
<keyword evidence="7" id="KW-1185">Reference proteome</keyword>
<dbReference type="SUPFAM" id="SSF46785">
    <property type="entry name" value="Winged helix' DNA-binding domain"/>
    <property type="match status" value="1"/>
</dbReference>
<evidence type="ECO:0000313" key="7">
    <source>
        <dbReference type="Proteomes" id="UP000624041"/>
    </source>
</evidence>
<comment type="caution">
    <text evidence="6">The sequence shown here is derived from an EMBL/GenBank/DDBJ whole genome shotgun (WGS) entry which is preliminary data.</text>
</comment>
<dbReference type="SUPFAM" id="SSF53850">
    <property type="entry name" value="Periplasmic binding protein-like II"/>
    <property type="match status" value="1"/>
</dbReference>
<dbReference type="PROSITE" id="PS50931">
    <property type="entry name" value="HTH_LYSR"/>
    <property type="match status" value="1"/>
</dbReference>
<dbReference type="Pfam" id="PF03466">
    <property type="entry name" value="LysR_substrate"/>
    <property type="match status" value="1"/>
</dbReference>
<dbReference type="EMBL" id="BMOS01000042">
    <property type="protein sequence ID" value="GGN66058.1"/>
    <property type="molecule type" value="Genomic_DNA"/>
</dbReference>
<dbReference type="GO" id="GO:0003677">
    <property type="term" value="F:DNA binding"/>
    <property type="evidence" value="ECO:0007669"/>
    <property type="project" value="UniProtKB-KW"/>
</dbReference>
<dbReference type="RefSeq" id="WP_188859319.1">
    <property type="nucleotide sequence ID" value="NZ_BMOS01000042.1"/>
</dbReference>
<dbReference type="Proteomes" id="UP000624041">
    <property type="component" value="Unassembled WGS sequence"/>
</dbReference>
<dbReference type="GO" id="GO:0005829">
    <property type="term" value="C:cytosol"/>
    <property type="evidence" value="ECO:0007669"/>
    <property type="project" value="TreeGrafter"/>
</dbReference>
<evidence type="ECO:0000313" key="6">
    <source>
        <dbReference type="EMBL" id="GGN66058.1"/>
    </source>
</evidence>
<dbReference type="Gene3D" id="1.10.10.10">
    <property type="entry name" value="Winged helix-like DNA-binding domain superfamily/Winged helix DNA-binding domain"/>
    <property type="match status" value="1"/>
</dbReference>
<dbReference type="PRINTS" id="PR00039">
    <property type="entry name" value="HTHLYSR"/>
</dbReference>
<reference evidence="6" key="2">
    <citation type="submission" date="2020-09" db="EMBL/GenBank/DDBJ databases">
        <authorList>
            <person name="Sun Q."/>
            <person name="Ohkuma M."/>
        </authorList>
    </citation>
    <scope>NUCLEOTIDE SEQUENCE</scope>
    <source>
        <strain evidence="6">JCM 17251</strain>
    </source>
</reference>
<dbReference type="GO" id="GO:0003700">
    <property type="term" value="F:DNA-binding transcription factor activity"/>
    <property type="evidence" value="ECO:0007669"/>
    <property type="project" value="InterPro"/>
</dbReference>
<dbReference type="InterPro" id="IPR036388">
    <property type="entry name" value="WH-like_DNA-bd_sf"/>
</dbReference>
<evidence type="ECO:0000256" key="4">
    <source>
        <dbReference type="ARBA" id="ARBA00023163"/>
    </source>
</evidence>
<dbReference type="AlphaFoldDB" id="A0A918D4C4"/>
<organism evidence="6 7">
    <name type="scientific">Oceanobacillus indicireducens</name>
    <dbReference type="NCBI Taxonomy" id="1004261"/>
    <lineage>
        <taxon>Bacteria</taxon>
        <taxon>Bacillati</taxon>
        <taxon>Bacillota</taxon>
        <taxon>Bacilli</taxon>
        <taxon>Bacillales</taxon>
        <taxon>Bacillaceae</taxon>
        <taxon>Oceanobacillus</taxon>
    </lineage>
</organism>
<dbReference type="InterPro" id="IPR036390">
    <property type="entry name" value="WH_DNA-bd_sf"/>
</dbReference>
<dbReference type="CDD" id="cd05466">
    <property type="entry name" value="PBP2_LTTR_substrate"/>
    <property type="match status" value="1"/>
</dbReference>
<evidence type="ECO:0000259" key="5">
    <source>
        <dbReference type="PROSITE" id="PS50931"/>
    </source>
</evidence>
<proteinExistence type="inferred from homology"/>
<evidence type="ECO:0000256" key="2">
    <source>
        <dbReference type="ARBA" id="ARBA00023015"/>
    </source>
</evidence>
<dbReference type="Pfam" id="PF00126">
    <property type="entry name" value="HTH_1"/>
    <property type="match status" value="1"/>
</dbReference>
<reference evidence="6" key="1">
    <citation type="journal article" date="2014" name="Int. J. Syst. Evol. Microbiol.">
        <title>Complete genome sequence of Corynebacterium casei LMG S-19264T (=DSM 44701T), isolated from a smear-ripened cheese.</title>
        <authorList>
            <consortium name="US DOE Joint Genome Institute (JGI-PGF)"/>
            <person name="Walter F."/>
            <person name="Albersmeier A."/>
            <person name="Kalinowski J."/>
            <person name="Ruckert C."/>
        </authorList>
    </citation>
    <scope>NUCLEOTIDE SEQUENCE</scope>
    <source>
        <strain evidence="6">JCM 17251</strain>
    </source>
</reference>
<keyword evidence="4" id="KW-0804">Transcription</keyword>
<evidence type="ECO:0000256" key="1">
    <source>
        <dbReference type="ARBA" id="ARBA00009437"/>
    </source>
</evidence>
<dbReference type="InterPro" id="IPR050950">
    <property type="entry name" value="HTH-type_LysR_regulators"/>
</dbReference>
<dbReference type="InterPro" id="IPR000847">
    <property type="entry name" value="LysR_HTH_N"/>
</dbReference>
<dbReference type="FunFam" id="1.10.10.10:FF:000001">
    <property type="entry name" value="LysR family transcriptional regulator"/>
    <property type="match status" value="1"/>
</dbReference>
<gene>
    <name evidence="6" type="ORF">GCM10007971_35570</name>
</gene>
<name>A0A918D4C4_9BACI</name>
<dbReference type="InterPro" id="IPR005119">
    <property type="entry name" value="LysR_subst-bd"/>
</dbReference>
<evidence type="ECO:0000256" key="3">
    <source>
        <dbReference type="ARBA" id="ARBA00023125"/>
    </source>
</evidence>
<feature type="domain" description="HTH lysR-type" evidence="5">
    <location>
        <begin position="1"/>
        <end position="58"/>
    </location>
</feature>
<dbReference type="PANTHER" id="PTHR30419">
    <property type="entry name" value="HTH-TYPE TRANSCRIPTIONAL REGULATOR YBHD"/>
    <property type="match status" value="1"/>
</dbReference>